<feature type="transmembrane region" description="Helical" evidence="2">
    <location>
        <begin position="7"/>
        <end position="25"/>
    </location>
</feature>
<evidence type="ECO:0000313" key="3">
    <source>
        <dbReference type="EMBL" id="KAB2766824.1"/>
    </source>
</evidence>
<evidence type="ECO:0000256" key="1">
    <source>
        <dbReference type="SAM" id="MobiDB-lite"/>
    </source>
</evidence>
<dbReference type="AlphaFoldDB" id="A0A6L3Z3E6"/>
<dbReference type="Proteomes" id="UP000481876">
    <property type="component" value="Unassembled WGS sequence"/>
</dbReference>
<keyword evidence="2" id="KW-0812">Transmembrane</keyword>
<gene>
    <name evidence="3" type="ORF">F9L04_16265</name>
</gene>
<name>A0A6L3Z3E6_BRUAN</name>
<sequence>MATAAKILGLLSLIGGALMALMGFVEMNRGGSFVLTAGCSAVVSGVFLYCIGQLVEYAASISESQKQIAASLSGSRTAAVSAPPAPAAKAAPARPSAIFTDR</sequence>
<keyword evidence="2" id="KW-1133">Transmembrane helix</keyword>
<dbReference type="RefSeq" id="WP_151663921.1">
    <property type="nucleotide sequence ID" value="NZ_WBWS01000016.1"/>
</dbReference>
<comment type="caution">
    <text evidence="3">The sequence shown here is derived from an EMBL/GenBank/DDBJ whole genome shotgun (WGS) entry which is preliminary data.</text>
</comment>
<feature type="region of interest" description="Disordered" evidence="1">
    <location>
        <begin position="79"/>
        <end position="102"/>
    </location>
</feature>
<evidence type="ECO:0000256" key="2">
    <source>
        <dbReference type="SAM" id="Phobius"/>
    </source>
</evidence>
<dbReference type="EMBL" id="WBWS01000016">
    <property type="protein sequence ID" value="KAB2766824.1"/>
    <property type="molecule type" value="Genomic_DNA"/>
</dbReference>
<proteinExistence type="predicted"/>
<organism evidence="3 4">
    <name type="scientific">Brucella anthropi</name>
    <name type="common">Ochrobactrum anthropi</name>
    <dbReference type="NCBI Taxonomy" id="529"/>
    <lineage>
        <taxon>Bacteria</taxon>
        <taxon>Pseudomonadati</taxon>
        <taxon>Pseudomonadota</taxon>
        <taxon>Alphaproteobacteria</taxon>
        <taxon>Hyphomicrobiales</taxon>
        <taxon>Brucellaceae</taxon>
        <taxon>Brucella/Ochrobactrum group</taxon>
        <taxon>Brucella</taxon>
    </lineage>
</organism>
<reference evidence="3 4" key="1">
    <citation type="submission" date="2019-09" db="EMBL/GenBank/DDBJ databases">
        <title>Taxonomic organization of the family Brucellaceae based on a phylogenomic approach.</title>
        <authorList>
            <person name="Leclercq S."/>
            <person name="Cloeckaert A."/>
            <person name="Zygmunt M.S."/>
        </authorList>
    </citation>
    <scope>NUCLEOTIDE SEQUENCE [LARGE SCALE GENOMIC DNA]</scope>
    <source>
        <strain evidence="3 4">LMG 3313</strain>
    </source>
</reference>
<evidence type="ECO:0000313" key="4">
    <source>
        <dbReference type="Proteomes" id="UP000481876"/>
    </source>
</evidence>
<accession>A0A6L3Z3E6</accession>
<protein>
    <submittedName>
        <fullName evidence="3">Uncharacterized protein</fullName>
    </submittedName>
</protein>
<keyword evidence="2" id="KW-0472">Membrane</keyword>
<feature type="transmembrane region" description="Helical" evidence="2">
    <location>
        <begin position="31"/>
        <end position="51"/>
    </location>
</feature>